<dbReference type="PATRIC" id="fig|84531.8.peg.983"/>
<dbReference type="Proteomes" id="UP000060787">
    <property type="component" value="Chromosome"/>
</dbReference>
<name>A0A0S2F6P7_LYSAN</name>
<protein>
    <submittedName>
        <fullName evidence="1">Uncharacterized protein</fullName>
    </submittedName>
</protein>
<evidence type="ECO:0000313" key="2">
    <source>
        <dbReference type="Proteomes" id="UP000060787"/>
    </source>
</evidence>
<dbReference type="KEGG" id="lab:LA76x_0956"/>
<accession>A0A0S2F6P7</accession>
<proteinExistence type="predicted"/>
<dbReference type="AlphaFoldDB" id="A0A0S2F6P7"/>
<sequence>MTARSRLWRTARDGVAIDAMSKAAAPESQGSCLWKHRI</sequence>
<dbReference type="EMBL" id="CP011129">
    <property type="protein sequence ID" value="ALN79117.1"/>
    <property type="molecule type" value="Genomic_DNA"/>
</dbReference>
<keyword evidence="2" id="KW-1185">Reference proteome</keyword>
<organism evidence="1 2">
    <name type="scientific">Lysobacter antibioticus</name>
    <dbReference type="NCBI Taxonomy" id="84531"/>
    <lineage>
        <taxon>Bacteria</taxon>
        <taxon>Pseudomonadati</taxon>
        <taxon>Pseudomonadota</taxon>
        <taxon>Gammaproteobacteria</taxon>
        <taxon>Lysobacterales</taxon>
        <taxon>Lysobacteraceae</taxon>
        <taxon>Lysobacter</taxon>
    </lineage>
</organism>
<reference evidence="1 2" key="1">
    <citation type="journal article" date="2015" name="BMC Genomics">
        <title>Comparative genomics and metabolic profiling of the genus Lysobacter.</title>
        <authorList>
            <person name="de Bruijn I."/>
            <person name="Cheng X."/>
            <person name="de Jager V."/>
            <person name="Exposito R.G."/>
            <person name="Watrous J."/>
            <person name="Patel N."/>
            <person name="Postma J."/>
            <person name="Dorrestein P.C."/>
            <person name="Kobayashi D."/>
            <person name="Raaijmakers J.M."/>
        </authorList>
    </citation>
    <scope>NUCLEOTIDE SEQUENCE [LARGE SCALE GENOMIC DNA]</scope>
    <source>
        <strain evidence="1 2">76</strain>
    </source>
</reference>
<gene>
    <name evidence="1" type="ORF">LA76x_0956</name>
</gene>
<evidence type="ECO:0000313" key="1">
    <source>
        <dbReference type="EMBL" id="ALN79117.1"/>
    </source>
</evidence>
<dbReference type="STRING" id="84531.LA76x_0956"/>